<evidence type="ECO:0000256" key="11">
    <source>
        <dbReference type="SAM" id="Phobius"/>
    </source>
</evidence>
<dbReference type="Proteomes" id="UP000250928">
    <property type="component" value="Unassembled WGS sequence"/>
</dbReference>
<evidence type="ECO:0000313" key="13">
    <source>
        <dbReference type="EMBL" id="PUE05392.1"/>
    </source>
</evidence>
<accession>A0A6N4E6A9</accession>
<comment type="subcellular location">
    <subcellularLocation>
        <location evidence="2">Membrane</location>
        <topology evidence="2">Multi-pass membrane protein</topology>
    </subcellularLocation>
</comment>
<dbReference type="AlphaFoldDB" id="A0A6N4E6A9"/>
<dbReference type="GO" id="GO:0000155">
    <property type="term" value="F:phosphorelay sensor kinase activity"/>
    <property type="evidence" value="ECO:0007669"/>
    <property type="project" value="InterPro"/>
</dbReference>
<dbReference type="EC" id="2.7.13.3" evidence="3"/>
<dbReference type="InterPro" id="IPR013727">
    <property type="entry name" value="2CSK_N"/>
</dbReference>
<gene>
    <name evidence="13" type="ORF">C3L24_01265</name>
</gene>
<dbReference type="GO" id="GO:0005524">
    <property type="term" value="F:ATP binding"/>
    <property type="evidence" value="ECO:0007669"/>
    <property type="project" value="UniProtKB-KW"/>
</dbReference>
<keyword evidence="11" id="KW-0812">Transmembrane</keyword>
<evidence type="ECO:0000259" key="12">
    <source>
        <dbReference type="SMART" id="SM00388"/>
    </source>
</evidence>
<evidence type="ECO:0000256" key="10">
    <source>
        <dbReference type="SAM" id="MobiDB-lite"/>
    </source>
</evidence>
<proteinExistence type="predicted"/>
<evidence type="ECO:0000256" key="6">
    <source>
        <dbReference type="ARBA" id="ARBA00022741"/>
    </source>
</evidence>
<organism evidence="13 14">
    <name type="scientific">Candidatus Sedimenticola endophacoides</name>
    <dbReference type="NCBI Taxonomy" id="2548426"/>
    <lineage>
        <taxon>Bacteria</taxon>
        <taxon>Pseudomonadati</taxon>
        <taxon>Pseudomonadota</taxon>
        <taxon>Gammaproteobacteria</taxon>
        <taxon>Chromatiales</taxon>
        <taxon>Sedimenticolaceae</taxon>
        <taxon>Sedimenticola</taxon>
    </lineage>
</organism>
<feature type="region of interest" description="Disordered" evidence="10">
    <location>
        <begin position="346"/>
        <end position="375"/>
    </location>
</feature>
<evidence type="ECO:0000256" key="5">
    <source>
        <dbReference type="ARBA" id="ARBA00022679"/>
    </source>
</evidence>
<keyword evidence="6" id="KW-0547">Nucleotide-binding</keyword>
<evidence type="ECO:0000256" key="7">
    <source>
        <dbReference type="ARBA" id="ARBA00022777"/>
    </source>
</evidence>
<dbReference type="InterPro" id="IPR036097">
    <property type="entry name" value="HisK_dim/P_sf"/>
</dbReference>
<feature type="domain" description="Signal transduction histidine kinase dimerisation/phosphoacceptor" evidence="12">
    <location>
        <begin position="233"/>
        <end position="298"/>
    </location>
</feature>
<dbReference type="EMBL" id="PQCO01000082">
    <property type="protein sequence ID" value="PUE05392.1"/>
    <property type="molecule type" value="Genomic_DNA"/>
</dbReference>
<evidence type="ECO:0000256" key="2">
    <source>
        <dbReference type="ARBA" id="ARBA00004141"/>
    </source>
</evidence>
<keyword evidence="11" id="KW-1133">Transmembrane helix</keyword>
<comment type="caution">
    <text evidence="13">The sequence shown here is derived from an EMBL/GenBank/DDBJ whole genome shotgun (WGS) entry which is preliminary data.</text>
</comment>
<keyword evidence="4" id="KW-0597">Phosphoprotein</keyword>
<evidence type="ECO:0000256" key="1">
    <source>
        <dbReference type="ARBA" id="ARBA00000085"/>
    </source>
</evidence>
<keyword evidence="9" id="KW-0902">Two-component regulatory system</keyword>
<dbReference type="InterPro" id="IPR050428">
    <property type="entry name" value="TCS_sensor_his_kinase"/>
</dbReference>
<keyword evidence="7" id="KW-0418">Kinase</keyword>
<comment type="catalytic activity">
    <reaction evidence="1">
        <text>ATP + protein L-histidine = ADP + protein N-phospho-L-histidine.</text>
        <dbReference type="EC" id="2.7.13.3"/>
    </reaction>
</comment>
<evidence type="ECO:0000256" key="4">
    <source>
        <dbReference type="ARBA" id="ARBA00022553"/>
    </source>
</evidence>
<keyword evidence="5" id="KW-0808">Transferase</keyword>
<dbReference type="SUPFAM" id="SSF47384">
    <property type="entry name" value="Homodimeric domain of signal transducing histidine kinase"/>
    <property type="match status" value="1"/>
</dbReference>
<dbReference type="InterPro" id="IPR003661">
    <property type="entry name" value="HisK_dim/P_dom"/>
</dbReference>
<reference evidence="13 14" key="1">
    <citation type="submission" date="2018-01" db="EMBL/GenBank/DDBJ databases">
        <title>Novel co-symbiosis in the lucinid bivalve Phacoides pectinatus.</title>
        <authorList>
            <person name="Lim S.J."/>
            <person name="Davis B.G."/>
            <person name="Gill D.E."/>
            <person name="Engel A.S."/>
            <person name="Anderson L.C."/>
            <person name="Campbell B.J."/>
        </authorList>
    </citation>
    <scope>NUCLEOTIDE SEQUENCE [LARGE SCALE GENOMIC DNA]</scope>
    <source>
        <strain evidence="13">N3_P5</strain>
    </source>
</reference>
<name>A0A6N4E6A9_9GAMM</name>
<dbReference type="Pfam" id="PF00512">
    <property type="entry name" value="HisKA"/>
    <property type="match status" value="1"/>
</dbReference>
<dbReference type="PANTHER" id="PTHR45436:SF14">
    <property type="entry name" value="SENSOR PROTEIN QSEC"/>
    <property type="match status" value="1"/>
</dbReference>
<protein>
    <recommendedName>
        <fullName evidence="3">histidine kinase</fullName>
        <ecNumber evidence="3">2.7.13.3</ecNumber>
    </recommendedName>
</protein>
<evidence type="ECO:0000256" key="3">
    <source>
        <dbReference type="ARBA" id="ARBA00012438"/>
    </source>
</evidence>
<dbReference type="CDD" id="cd00082">
    <property type="entry name" value="HisKA"/>
    <property type="match status" value="1"/>
</dbReference>
<feature type="non-terminal residue" evidence="13">
    <location>
        <position position="375"/>
    </location>
</feature>
<dbReference type="GO" id="GO:0005886">
    <property type="term" value="C:plasma membrane"/>
    <property type="evidence" value="ECO:0007669"/>
    <property type="project" value="TreeGrafter"/>
</dbReference>
<evidence type="ECO:0000313" key="14">
    <source>
        <dbReference type="Proteomes" id="UP000250928"/>
    </source>
</evidence>
<dbReference type="PANTHER" id="PTHR45436">
    <property type="entry name" value="SENSOR HISTIDINE KINASE YKOH"/>
    <property type="match status" value="1"/>
</dbReference>
<evidence type="ECO:0000256" key="9">
    <source>
        <dbReference type="ARBA" id="ARBA00023012"/>
    </source>
</evidence>
<keyword evidence="11" id="KW-0472">Membrane</keyword>
<feature type="transmembrane region" description="Helical" evidence="11">
    <location>
        <begin position="160"/>
        <end position="179"/>
    </location>
</feature>
<dbReference type="Gene3D" id="1.10.287.130">
    <property type="match status" value="1"/>
</dbReference>
<dbReference type="Pfam" id="PF08521">
    <property type="entry name" value="2CSK_N"/>
    <property type="match status" value="1"/>
</dbReference>
<keyword evidence="8" id="KW-0067">ATP-binding</keyword>
<evidence type="ECO:0000256" key="8">
    <source>
        <dbReference type="ARBA" id="ARBA00022840"/>
    </source>
</evidence>
<sequence length="375" mass="42847">MINSIRNRLLILLLSTLCLFWAFISLAIFDSARHEAEEVYDASLVQSAKNILSLIPQAQSREHLLELKTRLSRIGATTHHKYEVKFSFSVHLPNLDERLQPADTPRFRGQPTDGFQDLTSDDGHLWRVFTMRDPSSGASVWTAESYDVRDELVDEVMQSITLPLIIGIPFLTFIIWFSVGNSLSPLTRVTEEVSSRDPKQLHSIALKDKPREIIPLLRALNYLFKRLEMAFQNERRFTADAAHELRTPLAGIKLQAEVAMLVREEGKRRHALEQIVVGSERAAHMLDQLLALARMDSQDELPLERVDMGHLCREAVELMQPLARRKGIAIDIRVQECRYLVKDFGTSQSPKSTRQRDSRYCPDRPALITTPSRTL</sequence>
<dbReference type="SMART" id="SM00388">
    <property type="entry name" value="HisKA"/>
    <property type="match status" value="1"/>
</dbReference>